<accession>U1GX92</accession>
<reference evidence="4" key="1">
    <citation type="journal article" date="2014" name="BMC Genomics">
        <title>Genome characteristics reveal the impact of lichenization on lichen-forming fungus Endocarpon pusillum Hedwig (Verrucariales, Ascomycota).</title>
        <authorList>
            <person name="Wang Y.-Y."/>
            <person name="Liu B."/>
            <person name="Zhang X.-Y."/>
            <person name="Zhou Q.-M."/>
            <person name="Zhang T."/>
            <person name="Li H."/>
            <person name="Yu Y.-F."/>
            <person name="Zhang X.-L."/>
            <person name="Hao X.-Y."/>
            <person name="Wang M."/>
            <person name="Wang L."/>
            <person name="Wei J.-C."/>
        </authorList>
    </citation>
    <scope>NUCLEOTIDE SEQUENCE [LARGE SCALE GENOMIC DNA]</scope>
    <source>
        <strain evidence="4">Z07020 / HMAS-L-300199</strain>
    </source>
</reference>
<dbReference type="EMBL" id="KE720721">
    <property type="protein sequence ID" value="ERF76731.1"/>
    <property type="molecule type" value="Genomic_DNA"/>
</dbReference>
<dbReference type="RefSeq" id="XP_007785943.1">
    <property type="nucleotide sequence ID" value="XM_007787753.1"/>
</dbReference>
<dbReference type="Proteomes" id="UP000019373">
    <property type="component" value="Unassembled WGS sequence"/>
</dbReference>
<dbReference type="OrthoDB" id="539213at2759"/>
<feature type="domain" description="Clr5" evidence="2">
    <location>
        <begin position="35"/>
        <end position="91"/>
    </location>
</feature>
<dbReference type="OMA" id="PITRICH"/>
<proteinExistence type="predicted"/>
<evidence type="ECO:0000313" key="3">
    <source>
        <dbReference type="EMBL" id="ERF76731.1"/>
    </source>
</evidence>
<evidence type="ECO:0000259" key="2">
    <source>
        <dbReference type="Pfam" id="PF14420"/>
    </source>
</evidence>
<organism evidence="3 4">
    <name type="scientific">Endocarpon pusillum (strain Z07020 / HMAS-L-300199)</name>
    <name type="common">Lichen-forming fungus</name>
    <dbReference type="NCBI Taxonomy" id="1263415"/>
    <lineage>
        <taxon>Eukaryota</taxon>
        <taxon>Fungi</taxon>
        <taxon>Dikarya</taxon>
        <taxon>Ascomycota</taxon>
        <taxon>Pezizomycotina</taxon>
        <taxon>Eurotiomycetes</taxon>
        <taxon>Chaetothyriomycetidae</taxon>
        <taxon>Verrucariales</taxon>
        <taxon>Verrucariaceae</taxon>
        <taxon>Endocarpon</taxon>
    </lineage>
</organism>
<dbReference type="Gene3D" id="1.25.40.10">
    <property type="entry name" value="Tetratricopeptide repeat domain"/>
    <property type="match status" value="1"/>
</dbReference>
<dbReference type="Pfam" id="PF14420">
    <property type="entry name" value="Clr5"/>
    <property type="match status" value="1"/>
</dbReference>
<feature type="region of interest" description="Disordered" evidence="1">
    <location>
        <begin position="161"/>
        <end position="189"/>
    </location>
</feature>
<dbReference type="PANTHER" id="PTHR38788">
    <property type="entry name" value="CLR5 DOMAIN-CONTAINING PROTEIN"/>
    <property type="match status" value="1"/>
</dbReference>
<evidence type="ECO:0000256" key="1">
    <source>
        <dbReference type="SAM" id="MobiDB-lite"/>
    </source>
</evidence>
<dbReference type="InterPro" id="IPR011990">
    <property type="entry name" value="TPR-like_helical_dom_sf"/>
</dbReference>
<dbReference type="AlphaFoldDB" id="U1GX92"/>
<gene>
    <name evidence="3" type="ORF">EPUS_02270</name>
</gene>
<sequence>MAQTGKAMSAPASMEVGIMATDRTMATGVDRPPNSEEWERLRPIFTHYYKDFKNGQGLPLRKVRRIMADEYGFFATERMYKIRVKAWKLRKNYSEKDRQPIIHIIENGSPHQATPELTQINGDPVKMTRVPRYLDGPKLHRRQRKRSSSLVSLKGNTILEHFDSNSSNNAGDSLGDRDDQEEEKENNPPDYALARILAAPDHLKYLHDILVHIDRYYLSCFHGQHRLFSHQALDPVGESGVDTDDGFSDQGLLQIHDPGYAAISLAKSHQYREARIFLGEAQDKLKYLLRAQHPTLLPFILEIICEDSTTPEFNVSEWFRRYVCDLCAIIMGQQHSLTMILQLLGMVEYKLETCAMILSKIQAILSAEFGASQWEARRPVKVFCRVLRHLGRYDEVEQILPTAMGFGGGLEKPTQSELLGLLYELAWLSARGRHDNNAATQLFGEILRLTGGDARTGQISHFRIKALRGLGILAREEARHEVSEQYFSAAWEESRRGFGRRDSNTVRIGSELEESLRELGRFKEADQLKQERDELFVTEDEEAVVI</sequence>
<protein>
    <recommendedName>
        <fullName evidence="2">Clr5 domain-containing protein</fullName>
    </recommendedName>
</protein>
<dbReference type="InterPro" id="IPR025676">
    <property type="entry name" value="Clr5_dom"/>
</dbReference>
<dbReference type="PANTHER" id="PTHR38788:SF3">
    <property type="entry name" value="CLR5 DOMAIN-CONTAINING PROTEIN"/>
    <property type="match status" value="1"/>
</dbReference>
<name>U1GX92_ENDPU</name>
<dbReference type="GeneID" id="19237324"/>
<dbReference type="HOGENOM" id="CLU_027886_0_0_1"/>
<evidence type="ECO:0000313" key="4">
    <source>
        <dbReference type="Proteomes" id="UP000019373"/>
    </source>
</evidence>
<keyword evidence="4" id="KW-1185">Reference proteome</keyword>